<reference evidence="2" key="1">
    <citation type="journal article" date="2019" name="Int. J. Syst. Evol. Microbiol.">
        <title>The Global Catalogue of Microorganisms (GCM) 10K type strain sequencing project: providing services to taxonomists for standard genome sequencing and annotation.</title>
        <authorList>
            <consortium name="The Broad Institute Genomics Platform"/>
            <consortium name="The Broad Institute Genome Sequencing Center for Infectious Disease"/>
            <person name="Wu L."/>
            <person name="Ma J."/>
        </authorList>
    </citation>
    <scope>NUCLEOTIDE SEQUENCE [LARGE SCALE GENOMIC DNA]</scope>
    <source>
        <strain evidence="2">JCM 16546</strain>
    </source>
</reference>
<proteinExistence type="predicted"/>
<dbReference type="EMBL" id="BAAAYV010000025">
    <property type="protein sequence ID" value="GAA3670668.1"/>
    <property type="molecule type" value="Genomic_DNA"/>
</dbReference>
<evidence type="ECO:0000313" key="1">
    <source>
        <dbReference type="EMBL" id="GAA3670668.1"/>
    </source>
</evidence>
<sequence>MPTALPRYAITRTPAVARSLAAAAKRWPEDADRPSRLILRLLEAGEQALESDADRRRAARRAALDALADEFDGLYEPGYLEELRKDWPE</sequence>
<gene>
    <name evidence="1" type="ORF">GCM10022202_36110</name>
</gene>
<dbReference type="RefSeq" id="WP_221856967.1">
    <property type="nucleotide sequence ID" value="NZ_BAAAYV010000025.1"/>
</dbReference>
<comment type="caution">
    <text evidence="1">The sequence shown here is derived from an EMBL/GenBank/DDBJ whole genome shotgun (WGS) entry which is preliminary data.</text>
</comment>
<evidence type="ECO:0008006" key="3">
    <source>
        <dbReference type="Google" id="ProtNLM"/>
    </source>
</evidence>
<organism evidence="1 2">
    <name type="scientific">Microbacterium marinilacus</name>
    <dbReference type="NCBI Taxonomy" id="415209"/>
    <lineage>
        <taxon>Bacteria</taxon>
        <taxon>Bacillati</taxon>
        <taxon>Actinomycetota</taxon>
        <taxon>Actinomycetes</taxon>
        <taxon>Micrococcales</taxon>
        <taxon>Microbacteriaceae</taxon>
        <taxon>Microbacterium</taxon>
    </lineage>
</organism>
<accession>A0ABP7BVF1</accession>
<keyword evidence="2" id="KW-1185">Reference proteome</keyword>
<evidence type="ECO:0000313" key="2">
    <source>
        <dbReference type="Proteomes" id="UP001410795"/>
    </source>
</evidence>
<protein>
    <recommendedName>
        <fullName evidence="3">CopG family transcriptional regulator</fullName>
    </recommendedName>
</protein>
<dbReference type="Proteomes" id="UP001410795">
    <property type="component" value="Unassembled WGS sequence"/>
</dbReference>
<name>A0ABP7BVF1_9MICO</name>